<protein>
    <submittedName>
        <fullName evidence="1">Uncharacterized protein</fullName>
    </submittedName>
</protein>
<dbReference type="Proteomes" id="UP000309997">
    <property type="component" value="Unassembled WGS sequence"/>
</dbReference>
<organism evidence="1 2">
    <name type="scientific">Populus alba</name>
    <name type="common">White poplar</name>
    <dbReference type="NCBI Taxonomy" id="43335"/>
    <lineage>
        <taxon>Eukaryota</taxon>
        <taxon>Viridiplantae</taxon>
        <taxon>Streptophyta</taxon>
        <taxon>Embryophyta</taxon>
        <taxon>Tracheophyta</taxon>
        <taxon>Spermatophyta</taxon>
        <taxon>Magnoliopsida</taxon>
        <taxon>eudicotyledons</taxon>
        <taxon>Gunneridae</taxon>
        <taxon>Pentapetalae</taxon>
        <taxon>rosids</taxon>
        <taxon>fabids</taxon>
        <taxon>Malpighiales</taxon>
        <taxon>Salicaceae</taxon>
        <taxon>Saliceae</taxon>
        <taxon>Populus</taxon>
    </lineage>
</organism>
<evidence type="ECO:0000313" key="2">
    <source>
        <dbReference type="Proteomes" id="UP000309997"/>
    </source>
</evidence>
<reference evidence="1 2" key="1">
    <citation type="journal article" date="2024" name="Plant Biotechnol. J.">
        <title>Genome and CRISPR/Cas9 system of a widespread forest tree (Populus alba) in the world.</title>
        <authorList>
            <person name="Liu Y.J."/>
            <person name="Jiang P.F."/>
            <person name="Han X.M."/>
            <person name="Li X.Y."/>
            <person name="Wang H.M."/>
            <person name="Wang Y.J."/>
            <person name="Wang X.X."/>
            <person name="Zeng Q.Y."/>
        </authorList>
    </citation>
    <scope>NUCLEOTIDE SEQUENCE [LARGE SCALE GENOMIC DNA]</scope>
    <source>
        <strain evidence="2">cv. PAL-ZL1</strain>
    </source>
</reference>
<accession>A0ACC4B566</accession>
<evidence type="ECO:0000313" key="1">
    <source>
        <dbReference type="EMBL" id="KAL3573476.1"/>
    </source>
</evidence>
<keyword evidence="2" id="KW-1185">Reference proteome</keyword>
<sequence>MALERYFLACKNISILKIYTTRTSGDRKESVFEGCLGLQTICAFGIDISEAAPSWCWFSFSGSSWIEAFGGPKEVGEAVVRTITGPHPDMKGTLTESSSREDSVKAGSQIQFKAASPEALSNVITEEHEVILCAIGFESTQAILHYCCNKLKLLFILNSSAGWVKKRRKTLRPEELEFQDHLLKRLP</sequence>
<gene>
    <name evidence="1" type="ORF">D5086_024089</name>
</gene>
<proteinExistence type="predicted"/>
<name>A0ACC4B566_POPAL</name>
<dbReference type="EMBL" id="RCHU02000013">
    <property type="protein sequence ID" value="KAL3573476.1"/>
    <property type="molecule type" value="Genomic_DNA"/>
</dbReference>
<comment type="caution">
    <text evidence="1">The sequence shown here is derived from an EMBL/GenBank/DDBJ whole genome shotgun (WGS) entry which is preliminary data.</text>
</comment>